<evidence type="ECO:0008006" key="2">
    <source>
        <dbReference type="Google" id="ProtNLM"/>
    </source>
</evidence>
<name>A0AB74UC28_9GAMM</name>
<organism evidence="1">
    <name type="scientific">Salinicola endophyticus</name>
    <dbReference type="NCBI Taxonomy" id="1949083"/>
    <lineage>
        <taxon>Bacteria</taxon>
        <taxon>Pseudomonadati</taxon>
        <taxon>Pseudomonadota</taxon>
        <taxon>Gammaproteobacteria</taxon>
        <taxon>Oceanospirillales</taxon>
        <taxon>Halomonadaceae</taxon>
        <taxon>Salinicola</taxon>
    </lineage>
</organism>
<evidence type="ECO:0000313" key="1">
    <source>
        <dbReference type="EMBL" id="XCJ78513.1"/>
    </source>
</evidence>
<dbReference type="EMBL" id="CP159578">
    <property type="protein sequence ID" value="XCJ78513.1"/>
    <property type="molecule type" value="Genomic_DNA"/>
</dbReference>
<proteinExistence type="predicted"/>
<dbReference type="AlphaFoldDB" id="A0AB74UC28"/>
<dbReference type="PROSITE" id="PS51257">
    <property type="entry name" value="PROKAR_LIPOPROTEIN"/>
    <property type="match status" value="1"/>
</dbReference>
<dbReference type="RefSeq" id="WP_353979501.1">
    <property type="nucleotide sequence ID" value="NZ_CP159578.1"/>
</dbReference>
<accession>A0AB74UC28</accession>
<gene>
    <name evidence="1" type="ORF">ABV408_13850</name>
</gene>
<sequence>MTSRIRLACAVLLVSLLGGCLALPQVGVLLGRIALSSLGVDNVRIGNYHFAPGLEGIDELTLLSSGLALAGLPVNIDLPLALSLPANAPSLELQGFAWELQVPGAEPVAGEFDQPVPLHAGETTTVTLPAALEPRGIDALPSRAQKVAALLDLARSLSTSGELPPGSHLSLTPALPPALARVVSAPTLELDVGDTSRADDIPPAE</sequence>
<reference evidence="1" key="1">
    <citation type="submission" date="2024-06" db="EMBL/GenBank/DDBJ databases">
        <title>Complete genome of Salinicola endophyticus HNIBRBA4755.</title>
        <authorList>
            <person name="Shin S.Y."/>
            <person name="Kang H."/>
            <person name="Song J."/>
        </authorList>
    </citation>
    <scope>NUCLEOTIDE SEQUENCE</scope>
    <source>
        <strain evidence="1">HNIBRBA4755</strain>
    </source>
</reference>
<protein>
    <recommendedName>
        <fullName evidence="2">DUF1439 domain-containing protein</fullName>
    </recommendedName>
</protein>